<dbReference type="EMBL" id="MJUW02000029">
    <property type="protein sequence ID" value="OQD46555.1"/>
    <property type="molecule type" value="Genomic_DNA"/>
</dbReference>
<keyword evidence="3" id="KW-1185">Reference proteome</keyword>
<feature type="chain" id="PRO_5010711418" evidence="1">
    <location>
        <begin position="25"/>
        <end position="186"/>
    </location>
</feature>
<feature type="signal peptide" evidence="1">
    <location>
        <begin position="1"/>
        <end position="24"/>
    </location>
</feature>
<proteinExistence type="predicted"/>
<dbReference type="AlphaFoldDB" id="A0A1V6M2E9"/>
<dbReference type="RefSeq" id="WP_070066307.1">
    <property type="nucleotide sequence ID" value="NZ_MJUW02000029.1"/>
</dbReference>
<name>A0A1V6M2E9_9BACT</name>
<gene>
    <name evidence="2" type="ORF">BIY37_02750</name>
</gene>
<sequence>MQFAKWYLPILVFVISGMPALSGAFDIQLTQEQIEEAKEYGAKYKGKEIFNSPVVKSACFGEYPKGDGGLVLSKYIEIAVTSSMQAANNMRMTSDEIREIEKSTAMKLVVDVSEIVENPEDVEVFLVQESNTILPLKYEFGKEKRVVQDVVCFFQYEKLNPGVKTEIIIKTGDRQRKYKINFSAIK</sequence>
<organism evidence="2 3">
    <name type="scientific">Candidatus Brocadia sapporoensis</name>
    <dbReference type="NCBI Taxonomy" id="392547"/>
    <lineage>
        <taxon>Bacteria</taxon>
        <taxon>Pseudomonadati</taxon>
        <taxon>Planctomycetota</taxon>
        <taxon>Candidatus Brocadiia</taxon>
        <taxon>Candidatus Brocadiales</taxon>
        <taxon>Candidatus Brocadiaceae</taxon>
        <taxon>Candidatus Brocadia</taxon>
    </lineage>
</organism>
<dbReference type="Proteomes" id="UP000242219">
    <property type="component" value="Unassembled WGS sequence"/>
</dbReference>
<reference evidence="2 3" key="1">
    <citation type="journal article" date="2016" name="Genome Announc.">
        <title>Draft Genome Sequence of the Anaerobic Ammonium-Oxidizing Bacterium 'Candidatus Brocadia sp. 40'.</title>
        <authorList>
            <person name="Ali M."/>
            <person name="Haroon M.F."/>
            <person name="Narita Y."/>
            <person name="Zhang L."/>
            <person name="Rangel Shaw D."/>
            <person name="Okabe S."/>
            <person name="Saikaly P.E."/>
        </authorList>
    </citation>
    <scope>NUCLEOTIDE SEQUENCE [LARGE SCALE GENOMIC DNA]</scope>
    <source>
        <strain evidence="2 3">40</strain>
    </source>
</reference>
<evidence type="ECO:0000256" key="1">
    <source>
        <dbReference type="SAM" id="SignalP"/>
    </source>
</evidence>
<comment type="caution">
    <text evidence="2">The sequence shown here is derived from an EMBL/GenBank/DDBJ whole genome shotgun (WGS) entry which is preliminary data.</text>
</comment>
<protein>
    <submittedName>
        <fullName evidence="2">Uncharacterized protein</fullName>
    </submittedName>
</protein>
<evidence type="ECO:0000313" key="2">
    <source>
        <dbReference type="EMBL" id="OQD46555.1"/>
    </source>
</evidence>
<accession>A0A1V6M2E9</accession>
<evidence type="ECO:0000313" key="3">
    <source>
        <dbReference type="Proteomes" id="UP000242219"/>
    </source>
</evidence>
<keyword evidence="1" id="KW-0732">Signal</keyword>